<dbReference type="Pfam" id="PF21715">
    <property type="entry name" value="CggR_N"/>
    <property type="match status" value="1"/>
</dbReference>
<proteinExistence type="inferred from homology"/>
<evidence type="ECO:0000256" key="1">
    <source>
        <dbReference type="ARBA" id="ARBA00010466"/>
    </source>
</evidence>
<feature type="domain" description="Sugar-binding" evidence="5">
    <location>
        <begin position="91"/>
        <end position="339"/>
    </location>
</feature>
<dbReference type="PANTHER" id="PTHR34294">
    <property type="entry name" value="TRANSCRIPTIONAL REGULATOR-RELATED"/>
    <property type="match status" value="1"/>
</dbReference>
<evidence type="ECO:0000313" key="7">
    <source>
        <dbReference type="EMBL" id="MPL97024.1"/>
    </source>
</evidence>
<feature type="domain" description="CggR N-terminal DNA binding" evidence="6">
    <location>
        <begin position="20"/>
        <end position="87"/>
    </location>
</feature>
<dbReference type="PANTHER" id="PTHR34294:SF5">
    <property type="entry name" value="CENTRAL GLYCOLYTIC GENES REGULATOR"/>
    <property type="match status" value="1"/>
</dbReference>
<dbReference type="SUPFAM" id="SSF100950">
    <property type="entry name" value="NagB/RpiA/CoA transferase-like"/>
    <property type="match status" value="1"/>
</dbReference>
<sequence length="342" mass="36832">MDNIINLQKKIVPELSDLLVERYRILRQVSHDAPIGRRALAGELGLSERVLRAQVDFLKTSGLLSFSSLGMAVTDEGNDLLRDLSDYVRKLQDLSKLEKLLVENLHIGRVVIIPGDCDKEEVVKKEIGRAAARILLQLLADGKKQHVVAVSGGTTLAAMAENVRGNEPNTIVVPARGGLGDKVENQANTIATVLAGRLKAKYRQLYVPDSVSGEILNSILAEDPGVKAVVEIIKSADILVHGMGQAKIMAERRGLENKAMADLIADGAVGEAIGQYCDINGKVVYVTNNAGLMMNDLKRINKVIGLAGGKSKAQAILSVIRASHQDILVTDEAAARDIVKML</sequence>
<dbReference type="InterPro" id="IPR036388">
    <property type="entry name" value="WH-like_DNA-bd_sf"/>
</dbReference>
<evidence type="ECO:0000256" key="4">
    <source>
        <dbReference type="ARBA" id="ARBA00023163"/>
    </source>
</evidence>
<protein>
    <submittedName>
        <fullName evidence="7">Central glycolytic genes regulator</fullName>
    </submittedName>
</protein>
<reference evidence="7" key="1">
    <citation type="submission" date="2019-08" db="EMBL/GenBank/DDBJ databases">
        <authorList>
            <person name="Kucharzyk K."/>
            <person name="Murdoch R.W."/>
            <person name="Higgins S."/>
            <person name="Loffler F."/>
        </authorList>
    </citation>
    <scope>NUCLEOTIDE SEQUENCE</scope>
</reference>
<dbReference type="InterPro" id="IPR036390">
    <property type="entry name" value="WH_DNA-bd_sf"/>
</dbReference>
<dbReference type="GO" id="GO:0003677">
    <property type="term" value="F:DNA binding"/>
    <property type="evidence" value="ECO:0007669"/>
    <property type="project" value="UniProtKB-KW"/>
</dbReference>
<comment type="similarity">
    <text evidence="1">Belongs to the SorC transcriptional regulatory family.</text>
</comment>
<comment type="caution">
    <text evidence="7">The sequence shown here is derived from an EMBL/GenBank/DDBJ whole genome shotgun (WGS) entry which is preliminary data.</text>
</comment>
<dbReference type="Gene3D" id="1.10.10.10">
    <property type="entry name" value="Winged helix-like DNA-binding domain superfamily/Winged helix DNA-binding domain"/>
    <property type="match status" value="1"/>
</dbReference>
<name>A0A644VZU6_9ZZZZ</name>
<evidence type="ECO:0000259" key="5">
    <source>
        <dbReference type="Pfam" id="PF04198"/>
    </source>
</evidence>
<dbReference type="AlphaFoldDB" id="A0A644VZU6"/>
<dbReference type="InterPro" id="IPR007324">
    <property type="entry name" value="Sugar-bd_dom_put"/>
</dbReference>
<dbReference type="Pfam" id="PF04198">
    <property type="entry name" value="Sugar-bind"/>
    <property type="match status" value="1"/>
</dbReference>
<accession>A0A644VZU6</accession>
<keyword evidence="4" id="KW-0804">Transcription</keyword>
<dbReference type="InterPro" id="IPR048715">
    <property type="entry name" value="CggR_N"/>
</dbReference>
<evidence type="ECO:0000256" key="3">
    <source>
        <dbReference type="ARBA" id="ARBA00023125"/>
    </source>
</evidence>
<keyword evidence="3" id="KW-0238">DNA-binding</keyword>
<dbReference type="InterPro" id="IPR051054">
    <property type="entry name" value="SorC_transcr_regulators"/>
</dbReference>
<dbReference type="InterPro" id="IPR037171">
    <property type="entry name" value="NagB/RpiA_transferase-like"/>
</dbReference>
<evidence type="ECO:0000256" key="2">
    <source>
        <dbReference type="ARBA" id="ARBA00023015"/>
    </source>
</evidence>
<evidence type="ECO:0000259" key="6">
    <source>
        <dbReference type="Pfam" id="PF21715"/>
    </source>
</evidence>
<dbReference type="SUPFAM" id="SSF46785">
    <property type="entry name" value="Winged helix' DNA-binding domain"/>
    <property type="match status" value="1"/>
</dbReference>
<gene>
    <name evidence="7" type="primary">cggR_2</name>
    <name evidence="7" type="ORF">SDC9_43211</name>
</gene>
<dbReference type="Gene3D" id="3.40.50.1360">
    <property type="match status" value="1"/>
</dbReference>
<organism evidence="7">
    <name type="scientific">bioreactor metagenome</name>
    <dbReference type="NCBI Taxonomy" id="1076179"/>
    <lineage>
        <taxon>unclassified sequences</taxon>
        <taxon>metagenomes</taxon>
        <taxon>ecological metagenomes</taxon>
    </lineage>
</organism>
<dbReference type="EMBL" id="VSSQ01000537">
    <property type="protein sequence ID" value="MPL97024.1"/>
    <property type="molecule type" value="Genomic_DNA"/>
</dbReference>
<keyword evidence="2" id="KW-0805">Transcription regulation</keyword>
<dbReference type="GO" id="GO:0030246">
    <property type="term" value="F:carbohydrate binding"/>
    <property type="evidence" value="ECO:0007669"/>
    <property type="project" value="InterPro"/>
</dbReference>